<reference evidence="1" key="1">
    <citation type="submission" date="2019-08" db="EMBL/GenBank/DDBJ databases">
        <title>The complete genome of Acinetobacter defluvii strain WCHAD010030.</title>
        <authorList>
            <person name="Hu Y."/>
            <person name="Qin J."/>
            <person name="Feng Y."/>
            <person name="Zong Z."/>
        </authorList>
    </citation>
    <scope>NUCLEOTIDE SEQUENCE</scope>
    <source>
        <strain evidence="1">WCHA30</strain>
        <plasmid evidence="1">p1_010030</plasmid>
    </source>
</reference>
<dbReference type="KEGG" id="adv:DJ533_00190"/>
<dbReference type="STRING" id="1871111.GCA_001704615_00913"/>
<gene>
    <name evidence="1" type="ORF">DJ533_00190</name>
</gene>
<evidence type="ECO:0000313" key="2">
    <source>
        <dbReference type="Proteomes" id="UP000245977"/>
    </source>
</evidence>
<geneLocation type="plasmid" evidence="1 2">
    <name>p1_010030</name>
</geneLocation>
<protein>
    <submittedName>
        <fullName evidence="1">Uncharacterized protein</fullName>
    </submittedName>
</protein>
<keyword evidence="2" id="KW-1185">Reference proteome</keyword>
<proteinExistence type="predicted"/>
<dbReference type="RefSeq" id="WP_065994794.1">
    <property type="nucleotide sequence ID" value="NZ_CP029389.2"/>
</dbReference>
<organism evidence="1 2">
    <name type="scientific">Acinetobacter defluvii</name>
    <dbReference type="NCBI Taxonomy" id="1871111"/>
    <lineage>
        <taxon>Bacteria</taxon>
        <taxon>Pseudomonadati</taxon>
        <taxon>Pseudomonadota</taxon>
        <taxon>Gammaproteobacteria</taxon>
        <taxon>Moraxellales</taxon>
        <taxon>Moraxellaceae</taxon>
        <taxon>Acinetobacter</taxon>
    </lineage>
</organism>
<dbReference type="EMBL" id="CP029389">
    <property type="protein sequence ID" value="AWL27138.1"/>
    <property type="molecule type" value="Genomic_DNA"/>
</dbReference>
<keyword evidence="1" id="KW-0614">Plasmid</keyword>
<dbReference type="OrthoDB" id="6687534at2"/>
<sequence>MLKPVRKEATRVADGRRFAARSIVITNLSSIECYVYRRNIVPINANEARQETIYAGAVVLNSQEEHATEYEDLGYAKLLFDHFSGGSLHNDMDDINSGDPIFYAQIEPFDLAYIESQRDMIRNVPDWQPKKGDIFALLISEDTIKWLECVGSQGQSIHSDYGNKYVLNLRDPLDHLEPFISQEDLLTPESKLYPLLMSDLIYNDAPIFDIYDNDPGTKDDDQITMRKFKFGNMNDPTFEREMAVLAIKNIQHRTKSAYFFDENDTKSITVSLKEPETFVLTADKAVKSIWVNGAYMTYGLIVIDHVGLVKAIDADLAANKPVLITHDNVKSFEILPSNFNAVHKFYTVVIMMNLNTVNHYELQLSSGEKHAFSIDLTQIQGV</sequence>
<name>A0A2S2F8A6_9GAMM</name>
<dbReference type="AlphaFoldDB" id="A0A2S2F8A6"/>
<dbReference type="Proteomes" id="UP000245977">
    <property type="component" value="Plasmid p1_010030"/>
</dbReference>
<accession>A0A2S2F8A6</accession>
<evidence type="ECO:0000313" key="1">
    <source>
        <dbReference type="EMBL" id="AWL27138.1"/>
    </source>
</evidence>